<name>A0AAV2THU6_CALDB</name>
<dbReference type="InterPro" id="IPR035994">
    <property type="entry name" value="Nucleoside_phosphorylase_sf"/>
</dbReference>
<dbReference type="SUPFAM" id="SSF53167">
    <property type="entry name" value="Purine and uridine phosphorylases"/>
    <property type="match status" value="1"/>
</dbReference>
<comment type="caution">
    <text evidence="3">The sequence shown here is derived from an EMBL/GenBank/DDBJ whole genome shotgun (WGS) entry which is preliminary data.</text>
</comment>
<dbReference type="AlphaFoldDB" id="A0AAV2THU6"/>
<dbReference type="GO" id="GO:0006218">
    <property type="term" value="P:uridine catabolic process"/>
    <property type="evidence" value="ECO:0007669"/>
    <property type="project" value="TreeGrafter"/>
</dbReference>
<proteinExistence type="inferred from homology"/>
<dbReference type="EMBL" id="CAXLJL010000234">
    <property type="protein sequence ID" value="CAL5134992.1"/>
    <property type="molecule type" value="Genomic_DNA"/>
</dbReference>
<evidence type="ECO:0000259" key="2">
    <source>
        <dbReference type="Pfam" id="PF01048"/>
    </source>
</evidence>
<comment type="similarity">
    <text evidence="1">Belongs to the PNP/UDP phosphorylase family.</text>
</comment>
<dbReference type="CDD" id="cd17763">
    <property type="entry name" value="UP_hUPP-like"/>
    <property type="match status" value="1"/>
</dbReference>
<evidence type="ECO:0000256" key="1">
    <source>
        <dbReference type="ARBA" id="ARBA00010456"/>
    </source>
</evidence>
<dbReference type="NCBIfam" id="TIGR01719">
    <property type="entry name" value="euk_UDPppase"/>
    <property type="match status" value="1"/>
</dbReference>
<dbReference type="GO" id="GO:0009166">
    <property type="term" value="P:nucleotide catabolic process"/>
    <property type="evidence" value="ECO:0007669"/>
    <property type="project" value="InterPro"/>
</dbReference>
<protein>
    <recommendedName>
        <fullName evidence="2">Nucleoside phosphorylase domain-containing protein</fullName>
    </recommendedName>
</protein>
<reference evidence="3" key="1">
    <citation type="submission" date="2024-06" db="EMBL/GenBank/DDBJ databases">
        <authorList>
            <person name="Liu X."/>
            <person name="Lenzi L."/>
            <person name="Haldenby T S."/>
            <person name="Uol C."/>
        </authorList>
    </citation>
    <scope>NUCLEOTIDE SEQUENCE</scope>
</reference>
<dbReference type="PANTHER" id="PTHR43691">
    <property type="entry name" value="URIDINE PHOSPHORYLASE"/>
    <property type="match status" value="1"/>
</dbReference>
<feature type="domain" description="Nucleoside phosphorylase" evidence="2">
    <location>
        <begin position="44"/>
        <end position="281"/>
    </location>
</feature>
<dbReference type="InterPro" id="IPR010059">
    <property type="entry name" value="Uridine_phosphorylase_euk"/>
</dbReference>
<dbReference type="GO" id="GO:0005829">
    <property type="term" value="C:cytosol"/>
    <property type="evidence" value="ECO:0007669"/>
    <property type="project" value="TreeGrafter"/>
</dbReference>
<accession>A0AAV2THU6</accession>
<evidence type="ECO:0000313" key="4">
    <source>
        <dbReference type="Proteomes" id="UP001497525"/>
    </source>
</evidence>
<dbReference type="Pfam" id="PF01048">
    <property type="entry name" value="PNP_UDP_1"/>
    <property type="match status" value="1"/>
</dbReference>
<organism evidence="3 4">
    <name type="scientific">Calicophoron daubneyi</name>
    <name type="common">Rumen fluke</name>
    <name type="synonym">Paramphistomum daubneyi</name>
    <dbReference type="NCBI Taxonomy" id="300641"/>
    <lineage>
        <taxon>Eukaryota</taxon>
        <taxon>Metazoa</taxon>
        <taxon>Spiralia</taxon>
        <taxon>Lophotrochozoa</taxon>
        <taxon>Platyhelminthes</taxon>
        <taxon>Trematoda</taxon>
        <taxon>Digenea</taxon>
        <taxon>Plagiorchiida</taxon>
        <taxon>Pronocephalata</taxon>
        <taxon>Paramphistomoidea</taxon>
        <taxon>Paramphistomidae</taxon>
        <taxon>Calicophoron</taxon>
    </lineage>
</organism>
<dbReference type="PANTHER" id="PTHR43691:SF11">
    <property type="entry name" value="FI09636P-RELATED"/>
    <property type="match status" value="1"/>
</dbReference>
<evidence type="ECO:0000313" key="3">
    <source>
        <dbReference type="EMBL" id="CAL5134992.1"/>
    </source>
</evidence>
<dbReference type="Proteomes" id="UP001497525">
    <property type="component" value="Unassembled WGS sequence"/>
</dbReference>
<sequence>MSSLNFPSSAHANKNLKVMKEDILYHLGMSTSSTNFKEVFGDVKFVCVGGSASRMKLFAKSLAAEAGVSGELENLASNGGRFVLFKVGPVIVADHGMGVPSLSILLHEMFKLLYHAGCKDVIFIRLGSSGGIGIPPGTLVITNASYNTQLKPVHELYILGNLKSRPAEVDQELANELLSVSQTVNLIRPAVCGGTICANDFYEEQARLDGAFCEYTDKEKQEYLDKAYKMGVRNFEMECTCFNALCHWAGFKAAIVCVTLVDRLLSDQVAITAEDYAVYQEQPGKLVIAFLRKHAAF</sequence>
<dbReference type="InterPro" id="IPR000845">
    <property type="entry name" value="Nucleoside_phosphorylase_d"/>
</dbReference>
<gene>
    <name evidence="3" type="ORF">CDAUBV1_LOCUS9072</name>
</gene>
<dbReference type="GO" id="GO:0004850">
    <property type="term" value="F:uridine phosphorylase activity"/>
    <property type="evidence" value="ECO:0007669"/>
    <property type="project" value="InterPro"/>
</dbReference>
<dbReference type="Gene3D" id="3.40.50.1580">
    <property type="entry name" value="Nucleoside phosphorylase domain"/>
    <property type="match status" value="1"/>
</dbReference>